<dbReference type="PROSITE" id="PS50949">
    <property type="entry name" value="HTH_GNTR"/>
    <property type="match status" value="1"/>
</dbReference>
<dbReference type="SUPFAM" id="SSF48008">
    <property type="entry name" value="GntR ligand-binding domain-like"/>
    <property type="match status" value="1"/>
</dbReference>
<dbReference type="Proteomes" id="UP000240542">
    <property type="component" value="Unassembled WGS sequence"/>
</dbReference>
<dbReference type="EMBL" id="PYGA01000037">
    <property type="protein sequence ID" value="PSK85969.1"/>
    <property type="molecule type" value="Genomic_DNA"/>
</dbReference>
<evidence type="ECO:0000256" key="2">
    <source>
        <dbReference type="ARBA" id="ARBA00023125"/>
    </source>
</evidence>
<dbReference type="PANTHER" id="PTHR43537:SF5">
    <property type="entry name" value="UXU OPERON TRANSCRIPTIONAL REGULATOR"/>
    <property type="match status" value="1"/>
</dbReference>
<dbReference type="RefSeq" id="WP_106586841.1">
    <property type="nucleotide sequence ID" value="NZ_PYGA01000037.1"/>
</dbReference>
<protein>
    <submittedName>
        <fullName evidence="5">GntR family transcriptional regulator</fullName>
    </submittedName>
</protein>
<dbReference type="SMART" id="SM00895">
    <property type="entry name" value="FCD"/>
    <property type="match status" value="1"/>
</dbReference>
<keyword evidence="1" id="KW-0805">Transcription regulation</keyword>
<evidence type="ECO:0000313" key="6">
    <source>
        <dbReference type="Proteomes" id="UP000240542"/>
    </source>
</evidence>
<dbReference type="SMART" id="SM00345">
    <property type="entry name" value="HTH_GNTR"/>
    <property type="match status" value="1"/>
</dbReference>
<accession>A0A2P8CLX6</accession>
<proteinExistence type="predicted"/>
<dbReference type="Pfam" id="PF00392">
    <property type="entry name" value="GntR"/>
    <property type="match status" value="1"/>
</dbReference>
<dbReference type="InterPro" id="IPR036388">
    <property type="entry name" value="WH-like_DNA-bd_sf"/>
</dbReference>
<dbReference type="Gene3D" id="1.20.120.530">
    <property type="entry name" value="GntR ligand-binding domain-like"/>
    <property type="match status" value="1"/>
</dbReference>
<gene>
    <name evidence="5" type="ORF">CLV63_13728</name>
</gene>
<evidence type="ECO:0000259" key="4">
    <source>
        <dbReference type="PROSITE" id="PS50949"/>
    </source>
</evidence>
<keyword evidence="3" id="KW-0804">Transcription</keyword>
<dbReference type="InterPro" id="IPR008920">
    <property type="entry name" value="TF_FadR/GntR_C"/>
</dbReference>
<dbReference type="OrthoDB" id="4535513at2"/>
<keyword evidence="2" id="KW-0238">DNA-binding</keyword>
<keyword evidence="6" id="KW-1185">Reference proteome</keyword>
<dbReference type="InterPro" id="IPR011711">
    <property type="entry name" value="GntR_C"/>
</dbReference>
<dbReference type="InterPro" id="IPR000524">
    <property type="entry name" value="Tscrpt_reg_HTH_GntR"/>
</dbReference>
<organism evidence="5 6">
    <name type="scientific">Murinocardiopsis flavida</name>
    <dbReference type="NCBI Taxonomy" id="645275"/>
    <lineage>
        <taxon>Bacteria</taxon>
        <taxon>Bacillati</taxon>
        <taxon>Actinomycetota</taxon>
        <taxon>Actinomycetes</taxon>
        <taxon>Streptosporangiales</taxon>
        <taxon>Nocardiopsidaceae</taxon>
        <taxon>Murinocardiopsis</taxon>
    </lineage>
</organism>
<evidence type="ECO:0000256" key="3">
    <source>
        <dbReference type="ARBA" id="ARBA00023163"/>
    </source>
</evidence>
<evidence type="ECO:0000313" key="5">
    <source>
        <dbReference type="EMBL" id="PSK85969.1"/>
    </source>
</evidence>
<comment type="caution">
    <text evidence="5">The sequence shown here is derived from an EMBL/GenBank/DDBJ whole genome shotgun (WGS) entry which is preliminary data.</text>
</comment>
<feature type="domain" description="HTH gntR-type" evidence="4">
    <location>
        <begin position="11"/>
        <end position="83"/>
    </location>
</feature>
<dbReference type="CDD" id="cd07377">
    <property type="entry name" value="WHTH_GntR"/>
    <property type="match status" value="1"/>
</dbReference>
<dbReference type="Pfam" id="PF07729">
    <property type="entry name" value="FCD"/>
    <property type="match status" value="1"/>
</dbReference>
<dbReference type="PRINTS" id="PR00035">
    <property type="entry name" value="HTHGNTR"/>
</dbReference>
<reference evidence="5 6" key="1">
    <citation type="submission" date="2018-03" db="EMBL/GenBank/DDBJ databases">
        <title>Genomic Encyclopedia of Archaeal and Bacterial Type Strains, Phase II (KMG-II): from individual species to whole genera.</title>
        <authorList>
            <person name="Goeker M."/>
        </authorList>
    </citation>
    <scope>NUCLEOTIDE SEQUENCE [LARGE SCALE GENOMIC DNA]</scope>
    <source>
        <strain evidence="5 6">DSM 45312</strain>
    </source>
</reference>
<name>A0A2P8CLX6_9ACTN</name>
<dbReference type="InterPro" id="IPR036390">
    <property type="entry name" value="WH_DNA-bd_sf"/>
</dbReference>
<sequence length="255" mass="27235">MDLDLAPVDRAPTYELVISRLKNEIFAGRLRAGDRLPGERQLSEQLGVSRASVREAIRALQALEIVNARPGNGPTSGLIMTARPRIALSNLLRLHVGLASYSVADLMAVRVSLEAQAVTTLVAKDHIDLDGLHALLDRMAAPGVTPDEAQDLDAQFHLSLASQADNPLLADMMQALRDAIATSMLDAFRAQPDWPAFAAGIVAEHRAIVDALEARDGALAVRLMRDHVEAFYDAVADRIEPGATGATAAIGDPEA</sequence>
<evidence type="ECO:0000256" key="1">
    <source>
        <dbReference type="ARBA" id="ARBA00023015"/>
    </source>
</evidence>
<dbReference type="AlphaFoldDB" id="A0A2P8CLX6"/>
<dbReference type="GO" id="GO:0003700">
    <property type="term" value="F:DNA-binding transcription factor activity"/>
    <property type="evidence" value="ECO:0007669"/>
    <property type="project" value="InterPro"/>
</dbReference>
<dbReference type="SUPFAM" id="SSF46785">
    <property type="entry name" value="Winged helix' DNA-binding domain"/>
    <property type="match status" value="1"/>
</dbReference>
<dbReference type="GO" id="GO:0003677">
    <property type="term" value="F:DNA binding"/>
    <property type="evidence" value="ECO:0007669"/>
    <property type="project" value="UniProtKB-KW"/>
</dbReference>
<dbReference type="PANTHER" id="PTHR43537">
    <property type="entry name" value="TRANSCRIPTIONAL REGULATOR, GNTR FAMILY"/>
    <property type="match status" value="1"/>
</dbReference>
<dbReference type="Gene3D" id="1.10.10.10">
    <property type="entry name" value="Winged helix-like DNA-binding domain superfamily/Winged helix DNA-binding domain"/>
    <property type="match status" value="1"/>
</dbReference>